<dbReference type="RefSeq" id="WP_025245791.1">
    <property type="nucleotide sequence ID" value="NZ_CP006568.1"/>
</dbReference>
<dbReference type="Proteomes" id="UP000019025">
    <property type="component" value="Chromosome"/>
</dbReference>
<dbReference type="SUPFAM" id="SSF69047">
    <property type="entry name" value="Hypothetical protein YjbJ"/>
    <property type="match status" value="1"/>
</dbReference>
<dbReference type="AlphaFoldDB" id="W0HQ49"/>
<dbReference type="HOGENOM" id="CLU_135567_2_1_6"/>
<reference evidence="3 4" key="1">
    <citation type="journal article" date="2014" name="Genome Biol. Evol.">
        <title>Genome degeneration and adaptation in a nascent stage of symbiosis.</title>
        <authorList>
            <person name="Oakeson K.F."/>
            <person name="Gil R."/>
            <person name="Clayton A.L."/>
            <person name="Dunn D.M."/>
            <person name="von Niederhausern A.C."/>
            <person name="Hamil C."/>
            <person name="Aoyagi A."/>
            <person name="Duval B."/>
            <person name="Baca A."/>
            <person name="Silva F.J."/>
            <person name="Vallier A."/>
            <person name="Jackson D.G."/>
            <person name="Latorre A."/>
            <person name="Weiss R.B."/>
            <person name="Heddi A."/>
            <person name="Moya A."/>
            <person name="Dale C."/>
        </authorList>
    </citation>
    <scope>NUCLEOTIDE SEQUENCE [LARGE SCALE GENOMIC DNA]</scope>
    <source>
        <strain evidence="4">none</strain>
    </source>
</reference>
<name>W0HQ49_9GAMM</name>
<dbReference type="EMBL" id="CP006568">
    <property type="protein sequence ID" value="AHF74258.1"/>
    <property type="molecule type" value="Genomic_DNA"/>
</dbReference>
<evidence type="ECO:0000259" key="2">
    <source>
        <dbReference type="Pfam" id="PF05532"/>
    </source>
</evidence>
<dbReference type="STRING" id="2342.SOPEG_2579"/>
<dbReference type="eggNOG" id="COG3237">
    <property type="taxonomic scope" value="Bacteria"/>
</dbReference>
<sequence>MYDKAKDKVEEFAGKGQEAFGKATDDDSLTLEGKIRQKAAQASYTFNDYVDSVKEKTSKDPVPALLIAGGVGFLLAKILGSSRR</sequence>
<comment type="similarity">
    <text evidence="1">Belongs to the UPF0337 (CsbD) family.</text>
</comment>
<evidence type="ECO:0000313" key="4">
    <source>
        <dbReference type="Proteomes" id="UP000019025"/>
    </source>
</evidence>
<dbReference type="InterPro" id="IPR008462">
    <property type="entry name" value="CsbD"/>
</dbReference>
<dbReference type="Gene3D" id="1.10.1470.10">
    <property type="entry name" value="YjbJ"/>
    <property type="match status" value="1"/>
</dbReference>
<evidence type="ECO:0000256" key="1">
    <source>
        <dbReference type="ARBA" id="ARBA00009129"/>
    </source>
</evidence>
<dbReference type="InterPro" id="IPR036629">
    <property type="entry name" value="YjbJ_sf"/>
</dbReference>
<dbReference type="KEGG" id="pes:SOPEG_2579"/>
<protein>
    <recommendedName>
        <fullName evidence="2">CsbD-like domain-containing protein</fullName>
    </recommendedName>
</protein>
<accession>W0HQ49</accession>
<organism evidence="3 4">
    <name type="scientific">Candidatus Sodalis pierantonii str. SOPE</name>
    <dbReference type="NCBI Taxonomy" id="2342"/>
    <lineage>
        <taxon>Bacteria</taxon>
        <taxon>Pseudomonadati</taxon>
        <taxon>Pseudomonadota</taxon>
        <taxon>Gammaproteobacteria</taxon>
        <taxon>Enterobacterales</taxon>
        <taxon>Bruguierivoracaceae</taxon>
        <taxon>Sodalis</taxon>
    </lineage>
</organism>
<proteinExistence type="inferred from homology"/>
<gene>
    <name evidence="3" type="ORF">SOPEG_2579</name>
</gene>
<dbReference type="Pfam" id="PF05532">
    <property type="entry name" value="CsbD"/>
    <property type="match status" value="1"/>
</dbReference>
<feature type="domain" description="CsbD-like" evidence="2">
    <location>
        <begin position="3"/>
        <end position="54"/>
    </location>
</feature>
<evidence type="ECO:0000313" key="3">
    <source>
        <dbReference type="EMBL" id="AHF74258.1"/>
    </source>
</evidence>
<keyword evidence="4" id="KW-1185">Reference proteome</keyword>